<sequence>MRKNFHAQTTPQTSIHDPRQNPQPLPDLPPSDPEERTRLAKYDPMLGWKIYEPVID</sequence>
<dbReference type="Proteomes" id="UP000010959">
    <property type="component" value="Unassembled WGS sequence"/>
</dbReference>
<evidence type="ECO:0000313" key="2">
    <source>
        <dbReference type="EMBL" id="ELP29704.1"/>
    </source>
</evidence>
<feature type="compositionally biased region" description="Polar residues" evidence="1">
    <location>
        <begin position="1"/>
        <end position="15"/>
    </location>
</feature>
<name>L7C689_RHOBT</name>
<feature type="compositionally biased region" description="Pro residues" evidence="1">
    <location>
        <begin position="21"/>
        <end position="31"/>
    </location>
</feature>
<accession>L7C689</accession>
<dbReference type="PATRIC" id="fig|993516.3.peg.6870"/>
<feature type="region of interest" description="Disordered" evidence="1">
    <location>
        <begin position="1"/>
        <end position="40"/>
    </location>
</feature>
<evidence type="ECO:0000313" key="3">
    <source>
        <dbReference type="Proteomes" id="UP000010959"/>
    </source>
</evidence>
<dbReference type="AlphaFoldDB" id="L7C689"/>
<reference evidence="2 3" key="1">
    <citation type="journal article" date="2013" name="Mar. Genomics">
        <title>Expression of sulfatases in Rhodopirellula baltica and the diversity of sulfatases in the genus Rhodopirellula.</title>
        <authorList>
            <person name="Wegner C.E."/>
            <person name="Richter-Heitmann T."/>
            <person name="Klindworth A."/>
            <person name="Klockow C."/>
            <person name="Richter M."/>
            <person name="Achstetter T."/>
            <person name="Glockner F.O."/>
            <person name="Harder J."/>
        </authorList>
    </citation>
    <scope>NUCLEOTIDE SEQUENCE [LARGE SCALE GENOMIC DNA]</scope>
    <source>
        <strain evidence="2 3">SWK14</strain>
    </source>
</reference>
<evidence type="ECO:0000256" key="1">
    <source>
        <dbReference type="SAM" id="MobiDB-lite"/>
    </source>
</evidence>
<gene>
    <name evidence="2" type="ORF">RBSWK_06405</name>
</gene>
<dbReference type="EMBL" id="AMWG01000184">
    <property type="protein sequence ID" value="ELP29704.1"/>
    <property type="molecule type" value="Genomic_DNA"/>
</dbReference>
<organism evidence="2 3">
    <name type="scientific">Rhodopirellula baltica SWK14</name>
    <dbReference type="NCBI Taxonomy" id="993516"/>
    <lineage>
        <taxon>Bacteria</taxon>
        <taxon>Pseudomonadati</taxon>
        <taxon>Planctomycetota</taxon>
        <taxon>Planctomycetia</taxon>
        <taxon>Pirellulales</taxon>
        <taxon>Pirellulaceae</taxon>
        <taxon>Rhodopirellula</taxon>
    </lineage>
</organism>
<comment type="caution">
    <text evidence="2">The sequence shown here is derived from an EMBL/GenBank/DDBJ whole genome shotgun (WGS) entry which is preliminary data.</text>
</comment>
<protein>
    <submittedName>
        <fullName evidence="2">Uncharacterized protein</fullName>
    </submittedName>
</protein>
<proteinExistence type="predicted"/>